<organism evidence="2 3">
    <name type="scientific">Hibiscus syriacus</name>
    <name type="common">Rose of Sharon</name>
    <dbReference type="NCBI Taxonomy" id="106335"/>
    <lineage>
        <taxon>Eukaryota</taxon>
        <taxon>Viridiplantae</taxon>
        <taxon>Streptophyta</taxon>
        <taxon>Embryophyta</taxon>
        <taxon>Tracheophyta</taxon>
        <taxon>Spermatophyta</taxon>
        <taxon>Magnoliopsida</taxon>
        <taxon>eudicotyledons</taxon>
        <taxon>Gunneridae</taxon>
        <taxon>Pentapetalae</taxon>
        <taxon>rosids</taxon>
        <taxon>malvids</taxon>
        <taxon>Malvales</taxon>
        <taxon>Malvaceae</taxon>
        <taxon>Malvoideae</taxon>
        <taxon>Hibiscus</taxon>
    </lineage>
</organism>
<evidence type="ECO:0000313" key="2">
    <source>
        <dbReference type="EMBL" id="KAE8682658.1"/>
    </source>
</evidence>
<keyword evidence="1" id="KW-1133">Transmembrane helix</keyword>
<reference evidence="2" key="1">
    <citation type="submission" date="2019-09" db="EMBL/GenBank/DDBJ databases">
        <title>Draft genome information of white flower Hibiscus syriacus.</title>
        <authorList>
            <person name="Kim Y.-M."/>
        </authorList>
    </citation>
    <scope>NUCLEOTIDE SEQUENCE [LARGE SCALE GENOMIC DNA]</scope>
    <source>
        <strain evidence="2">YM2019G1</strain>
    </source>
</reference>
<gene>
    <name evidence="2" type="ORF">F3Y22_tig00111238pilonHSYRG00360</name>
</gene>
<evidence type="ECO:0000256" key="1">
    <source>
        <dbReference type="SAM" id="Phobius"/>
    </source>
</evidence>
<dbReference type="Proteomes" id="UP000436088">
    <property type="component" value="Unassembled WGS sequence"/>
</dbReference>
<sequence length="288" mass="31754">MANIGDELRATASVYGGAQVREPTGGRQSLDEATKTDLNNDHFASTGEWRLQYLPLNVKGGVTGDSYLFPGAFYSTDQETVDYYWMVLFVPSMVIFLASAAYLVAGIAVAYSAPDRHGCLKVIENDYCASKRCGIRYLFILNAVFAIIFGVLALFFGSSLLTLGSSCSLPFFWCYEIAVWGLEIPYWGTAIFLRRRAAVILDGEFSSRTLGLEMSETNPLEVTSDAASVIQYQDTSITDLSRGRSYYLAVSRKMDSVLEYGSSSSRFPVPPIAQKQKSFNCRDDVMSG</sequence>
<feature type="transmembrane region" description="Helical" evidence="1">
    <location>
        <begin position="83"/>
        <end position="113"/>
    </location>
</feature>
<feature type="transmembrane region" description="Helical" evidence="1">
    <location>
        <begin position="168"/>
        <end position="187"/>
    </location>
</feature>
<dbReference type="PANTHER" id="PTHR36060">
    <property type="entry name" value="OS02G0272400 PROTEIN"/>
    <property type="match status" value="1"/>
</dbReference>
<evidence type="ECO:0000313" key="3">
    <source>
        <dbReference type="Proteomes" id="UP000436088"/>
    </source>
</evidence>
<dbReference type="EMBL" id="VEPZ02001279">
    <property type="protein sequence ID" value="KAE8682658.1"/>
    <property type="molecule type" value="Genomic_DNA"/>
</dbReference>
<feature type="transmembrane region" description="Helical" evidence="1">
    <location>
        <begin position="134"/>
        <end position="156"/>
    </location>
</feature>
<name>A0A6A2YT64_HIBSY</name>
<keyword evidence="1" id="KW-0472">Membrane</keyword>
<proteinExistence type="predicted"/>
<accession>A0A6A2YT64</accession>
<dbReference type="PANTHER" id="PTHR36060:SF1">
    <property type="entry name" value="OS02G0272400 PROTEIN"/>
    <property type="match status" value="1"/>
</dbReference>
<keyword evidence="3" id="KW-1185">Reference proteome</keyword>
<protein>
    <submittedName>
        <fullName evidence="2">D-aminoacid aminotransferase-like PLP-dependent enzymes superfamily protein isoform 1</fullName>
    </submittedName>
</protein>
<keyword evidence="1" id="KW-0812">Transmembrane</keyword>
<dbReference type="GO" id="GO:0008483">
    <property type="term" value="F:transaminase activity"/>
    <property type="evidence" value="ECO:0007669"/>
    <property type="project" value="UniProtKB-KW"/>
</dbReference>
<comment type="caution">
    <text evidence="2">The sequence shown here is derived from an EMBL/GenBank/DDBJ whole genome shotgun (WGS) entry which is preliminary data.</text>
</comment>
<dbReference type="AlphaFoldDB" id="A0A6A2YT64"/>